<organism evidence="1 2">
    <name type="scientific">Prunus persica</name>
    <name type="common">Peach</name>
    <name type="synonym">Amygdalus persica</name>
    <dbReference type="NCBI Taxonomy" id="3760"/>
    <lineage>
        <taxon>Eukaryota</taxon>
        <taxon>Viridiplantae</taxon>
        <taxon>Streptophyta</taxon>
        <taxon>Embryophyta</taxon>
        <taxon>Tracheophyta</taxon>
        <taxon>Spermatophyta</taxon>
        <taxon>Magnoliopsida</taxon>
        <taxon>eudicotyledons</taxon>
        <taxon>Gunneridae</taxon>
        <taxon>Pentapetalae</taxon>
        <taxon>rosids</taxon>
        <taxon>fabids</taxon>
        <taxon>Rosales</taxon>
        <taxon>Rosaceae</taxon>
        <taxon>Amygdaloideae</taxon>
        <taxon>Amygdaleae</taxon>
        <taxon>Prunus</taxon>
    </lineage>
</organism>
<dbReference type="EMBL" id="CM007651">
    <property type="protein sequence ID" value="ONI35291.1"/>
    <property type="molecule type" value="Genomic_DNA"/>
</dbReference>
<dbReference type="Gramene" id="ONI35291">
    <property type="protein sequence ID" value="ONI35291"/>
    <property type="gene ID" value="PRUPE_1G527800"/>
</dbReference>
<reference evidence="1 2" key="1">
    <citation type="journal article" date="2013" name="Nat. Genet.">
        <title>The high-quality draft genome of peach (Prunus persica) identifies unique patterns of genetic diversity, domestication and genome evolution.</title>
        <authorList>
            <consortium name="International Peach Genome Initiative"/>
            <person name="Verde I."/>
            <person name="Abbott A.G."/>
            <person name="Scalabrin S."/>
            <person name="Jung S."/>
            <person name="Shu S."/>
            <person name="Marroni F."/>
            <person name="Zhebentyayeva T."/>
            <person name="Dettori M.T."/>
            <person name="Grimwood J."/>
            <person name="Cattonaro F."/>
            <person name="Zuccolo A."/>
            <person name="Rossini L."/>
            <person name="Jenkins J."/>
            <person name="Vendramin E."/>
            <person name="Meisel L.A."/>
            <person name="Decroocq V."/>
            <person name="Sosinski B."/>
            <person name="Prochnik S."/>
            <person name="Mitros T."/>
            <person name="Policriti A."/>
            <person name="Cipriani G."/>
            <person name="Dondini L."/>
            <person name="Ficklin S."/>
            <person name="Goodstein D.M."/>
            <person name="Xuan P."/>
            <person name="Del Fabbro C."/>
            <person name="Aramini V."/>
            <person name="Copetti D."/>
            <person name="Gonzalez S."/>
            <person name="Horner D.S."/>
            <person name="Falchi R."/>
            <person name="Lucas S."/>
            <person name="Mica E."/>
            <person name="Maldonado J."/>
            <person name="Lazzari B."/>
            <person name="Bielenberg D."/>
            <person name="Pirona R."/>
            <person name="Miculan M."/>
            <person name="Barakat A."/>
            <person name="Testolin R."/>
            <person name="Stella A."/>
            <person name="Tartarini S."/>
            <person name="Tonutti P."/>
            <person name="Arus P."/>
            <person name="Orellana A."/>
            <person name="Wells C."/>
            <person name="Main D."/>
            <person name="Vizzotto G."/>
            <person name="Silva H."/>
            <person name="Salamini F."/>
            <person name="Schmutz J."/>
            <person name="Morgante M."/>
            <person name="Rokhsar D.S."/>
        </authorList>
    </citation>
    <scope>NUCLEOTIDE SEQUENCE [LARGE SCALE GENOMIC DNA]</scope>
    <source>
        <strain evidence="2">cv. Nemared</strain>
    </source>
</reference>
<accession>A0A251RGY2</accession>
<name>A0A251RGY2_PRUPE</name>
<keyword evidence="2" id="KW-1185">Reference proteome</keyword>
<proteinExistence type="predicted"/>
<dbReference type="AlphaFoldDB" id="A0A251RGY2"/>
<protein>
    <submittedName>
        <fullName evidence="1">Uncharacterized protein</fullName>
    </submittedName>
</protein>
<dbReference type="Proteomes" id="UP000006882">
    <property type="component" value="Chromosome G1"/>
</dbReference>
<sequence>MVLRHFQLTSSSAPRREREGREIVVCILESFFFNEGPIQAT</sequence>
<evidence type="ECO:0000313" key="1">
    <source>
        <dbReference type="EMBL" id="ONI35291.1"/>
    </source>
</evidence>
<evidence type="ECO:0000313" key="2">
    <source>
        <dbReference type="Proteomes" id="UP000006882"/>
    </source>
</evidence>
<gene>
    <name evidence="1" type="ORF">PRUPE_1G527800</name>
</gene>